<dbReference type="PANTHER" id="PTHR48258">
    <property type="entry name" value="DUF4218 DOMAIN-CONTAINING PROTEIN-RELATED"/>
    <property type="match status" value="1"/>
</dbReference>
<organism evidence="2">
    <name type="scientific">Arundo donax</name>
    <name type="common">Giant reed</name>
    <name type="synonym">Donax arundinaceus</name>
    <dbReference type="NCBI Taxonomy" id="35708"/>
    <lineage>
        <taxon>Eukaryota</taxon>
        <taxon>Viridiplantae</taxon>
        <taxon>Streptophyta</taxon>
        <taxon>Embryophyta</taxon>
        <taxon>Tracheophyta</taxon>
        <taxon>Spermatophyta</taxon>
        <taxon>Magnoliopsida</taxon>
        <taxon>Liliopsida</taxon>
        <taxon>Poales</taxon>
        <taxon>Poaceae</taxon>
        <taxon>PACMAD clade</taxon>
        <taxon>Arundinoideae</taxon>
        <taxon>Arundineae</taxon>
        <taxon>Arundo</taxon>
    </lineage>
</organism>
<name>A0A0A9BYZ8_ARUDO</name>
<reference evidence="2" key="2">
    <citation type="journal article" date="2015" name="Data Brief">
        <title>Shoot transcriptome of the giant reed, Arundo donax.</title>
        <authorList>
            <person name="Barrero R.A."/>
            <person name="Guerrero F.D."/>
            <person name="Moolhuijzen P."/>
            <person name="Goolsby J.A."/>
            <person name="Tidwell J."/>
            <person name="Bellgard S.E."/>
            <person name="Bellgard M.I."/>
        </authorList>
    </citation>
    <scope>NUCLEOTIDE SEQUENCE</scope>
    <source>
        <tissue evidence="2">Shoot tissue taken approximately 20 cm above the soil surface</tissue>
    </source>
</reference>
<feature type="domain" description="DUF4216" evidence="1">
    <location>
        <begin position="83"/>
        <end position="153"/>
    </location>
</feature>
<reference evidence="2" key="1">
    <citation type="submission" date="2014-09" db="EMBL/GenBank/DDBJ databases">
        <authorList>
            <person name="Magalhaes I.L.F."/>
            <person name="Oliveira U."/>
            <person name="Santos F.R."/>
            <person name="Vidigal T.H.D.A."/>
            <person name="Brescovit A.D."/>
            <person name="Santos A.J."/>
        </authorList>
    </citation>
    <scope>NUCLEOTIDE SEQUENCE</scope>
    <source>
        <tissue evidence="2">Shoot tissue taken approximately 20 cm above the soil surface</tissue>
    </source>
</reference>
<evidence type="ECO:0000259" key="1">
    <source>
        <dbReference type="Pfam" id="PF13952"/>
    </source>
</evidence>
<dbReference type="InterPro" id="IPR025312">
    <property type="entry name" value="DUF4216"/>
</dbReference>
<protein>
    <recommendedName>
        <fullName evidence="1">DUF4216 domain-containing protein</fullName>
    </recommendedName>
</protein>
<dbReference type="AlphaFoldDB" id="A0A0A9BYZ8"/>
<evidence type="ECO:0000313" key="2">
    <source>
        <dbReference type="EMBL" id="JAD68521.1"/>
    </source>
</evidence>
<dbReference type="EMBL" id="GBRH01229374">
    <property type="protein sequence ID" value="JAD68521.1"/>
    <property type="molecule type" value="Transcribed_RNA"/>
</dbReference>
<dbReference type="Pfam" id="PF13952">
    <property type="entry name" value="DUF4216"/>
    <property type="match status" value="1"/>
</dbReference>
<accession>A0A0A9BYZ8</accession>
<dbReference type="PANTHER" id="PTHR48258:SF15">
    <property type="entry name" value="OS02G0543900 PROTEIN"/>
    <property type="match status" value="1"/>
</dbReference>
<sequence length="159" mass="17696">MAKGNEVPQEVKVLAQKPYRMVRKYSNYSLNGCTFHTKSFGEGKATQCDGVALIGKTSSFSSTRDDNPSTGDVAYYGHITEIIELNYMNIGYVVLFKCDWVDSVQGRGFQKEKYGITQVNFNVLLNNGSSAFDEPYILAIQASQVYFVQDPIDRLACCG</sequence>
<proteinExistence type="predicted"/>